<feature type="transmembrane region" description="Helical" evidence="1">
    <location>
        <begin position="20"/>
        <end position="43"/>
    </location>
</feature>
<evidence type="ECO:0000313" key="2">
    <source>
        <dbReference type="EMBL" id="QNV37580.1"/>
    </source>
</evidence>
<feature type="transmembrane region" description="Helical" evidence="1">
    <location>
        <begin position="49"/>
        <end position="68"/>
    </location>
</feature>
<keyword evidence="1" id="KW-0812">Transmembrane</keyword>
<organism evidence="2 3">
    <name type="scientific">Rothia terrae</name>
    <dbReference type="NCBI Taxonomy" id="396015"/>
    <lineage>
        <taxon>Bacteria</taxon>
        <taxon>Bacillati</taxon>
        <taxon>Actinomycetota</taxon>
        <taxon>Actinomycetes</taxon>
        <taxon>Micrococcales</taxon>
        <taxon>Micrococcaceae</taxon>
        <taxon>Rothia</taxon>
    </lineage>
</organism>
<sequence>MKSQYLQNPPVRFRPKTAVFYTVVAVVIAVVLVAATLYVYGVYGLVAKCWPWFFLAYGVWYLLGYPSFEVDRDELCIKNPFVSHRVGYPNLIDVSTKFNLTLVTARKKYQAFAVPSTGMRAGLHTREEEITNLPSITYGGHGSVRTSDLPTGFSGSAAMVARGYWQEIVEDEALSTFPGIEESTFDVKGGVIFALLALAAAVSVFL</sequence>
<gene>
    <name evidence="2" type="ORF">IDM49_10270</name>
</gene>
<dbReference type="RefSeq" id="WP_190724437.1">
    <property type="nucleotide sequence ID" value="NZ_CP061539.1"/>
</dbReference>
<keyword evidence="1" id="KW-0472">Membrane</keyword>
<dbReference type="AlphaFoldDB" id="A0A7H2BD34"/>
<protein>
    <recommendedName>
        <fullName evidence="4">PH domain-containing protein</fullName>
    </recommendedName>
</protein>
<dbReference type="Proteomes" id="UP000516404">
    <property type="component" value="Chromosome"/>
</dbReference>
<keyword evidence="1" id="KW-1133">Transmembrane helix</keyword>
<evidence type="ECO:0008006" key="4">
    <source>
        <dbReference type="Google" id="ProtNLM"/>
    </source>
</evidence>
<dbReference type="EMBL" id="CP061539">
    <property type="protein sequence ID" value="QNV37580.1"/>
    <property type="molecule type" value="Genomic_DNA"/>
</dbReference>
<accession>A0A7H2BD34</accession>
<dbReference type="KEGG" id="rter:IDM49_10270"/>
<name>A0A7H2BD34_9MICC</name>
<proteinExistence type="predicted"/>
<evidence type="ECO:0000256" key="1">
    <source>
        <dbReference type="SAM" id="Phobius"/>
    </source>
</evidence>
<dbReference type="GeneID" id="96624623"/>
<keyword evidence="3" id="KW-1185">Reference proteome</keyword>
<evidence type="ECO:0000313" key="3">
    <source>
        <dbReference type="Proteomes" id="UP000516404"/>
    </source>
</evidence>
<reference evidence="2 3" key="1">
    <citation type="submission" date="2020-09" db="EMBL/GenBank/DDBJ databases">
        <title>Investigation of environmental microbes.</title>
        <authorList>
            <person name="Ou Y."/>
            <person name="Kang Q."/>
        </authorList>
    </citation>
    <scope>NUCLEOTIDE SEQUENCE [LARGE SCALE GENOMIC DNA]</scope>
    <source>
        <strain evidence="2 3">KJZ-14</strain>
    </source>
</reference>